<evidence type="ECO:0000313" key="1">
    <source>
        <dbReference type="EMBL" id="QDU74332.1"/>
    </source>
</evidence>
<dbReference type="KEGG" id="bvo:Pan97_13390"/>
<protein>
    <recommendedName>
        <fullName evidence="3">Glutamine cyclotransferase</fullName>
    </recommendedName>
</protein>
<dbReference type="Proteomes" id="UP000318626">
    <property type="component" value="Chromosome"/>
</dbReference>
<dbReference type="SUPFAM" id="SSF63829">
    <property type="entry name" value="Calcium-dependent phosphotriesterase"/>
    <property type="match status" value="1"/>
</dbReference>
<proteinExistence type="predicted"/>
<name>A0A518C524_9BACT</name>
<dbReference type="InterPro" id="IPR015943">
    <property type="entry name" value="WD40/YVTN_repeat-like_dom_sf"/>
</dbReference>
<reference evidence="2" key="1">
    <citation type="submission" date="2019-02" db="EMBL/GenBank/DDBJ databases">
        <title>Deep-cultivation of Planctomycetes and their phenomic and genomic characterization uncovers novel biology.</title>
        <authorList>
            <person name="Wiegand S."/>
            <person name="Jogler M."/>
            <person name="Boedeker C."/>
            <person name="Pinto D."/>
            <person name="Vollmers J."/>
            <person name="Rivas-Marin E."/>
            <person name="Kohn T."/>
            <person name="Peeters S.H."/>
            <person name="Heuer A."/>
            <person name="Rast P."/>
            <person name="Oberbeckmann S."/>
            <person name="Bunk B."/>
            <person name="Jeske O."/>
            <person name="Meyerdierks A."/>
            <person name="Storesund J.E."/>
            <person name="Kallscheuer N."/>
            <person name="Luecker S."/>
            <person name="Lage O.M."/>
            <person name="Pohl T."/>
            <person name="Merkel B.J."/>
            <person name="Hornburger P."/>
            <person name="Mueller R.-W."/>
            <person name="Bruemmer F."/>
            <person name="Labrenz M."/>
            <person name="Spormann A.M."/>
            <person name="Op den Camp H."/>
            <person name="Overmann J."/>
            <person name="Amann R."/>
            <person name="Jetten M.S.M."/>
            <person name="Mascher T."/>
            <person name="Medema M.H."/>
            <person name="Devos D.P."/>
            <person name="Kaster A.-K."/>
            <person name="Ovreas L."/>
            <person name="Rohde M."/>
            <person name="Galperin M.Y."/>
            <person name="Jogler C."/>
        </authorList>
    </citation>
    <scope>NUCLEOTIDE SEQUENCE [LARGE SCALE GENOMIC DNA]</scope>
    <source>
        <strain evidence="2">Pan97</strain>
    </source>
</reference>
<accession>A0A518C524</accession>
<dbReference type="EMBL" id="CP036289">
    <property type="protein sequence ID" value="QDU74332.1"/>
    <property type="molecule type" value="Genomic_DNA"/>
</dbReference>
<dbReference type="AlphaFoldDB" id="A0A518C524"/>
<keyword evidence="2" id="KW-1185">Reference proteome</keyword>
<dbReference type="RefSeq" id="WP_196782301.1">
    <property type="nucleotide sequence ID" value="NZ_CP036289.1"/>
</dbReference>
<sequence length="286" mass="32287">MHASRCHFIIALLVLFVGHGFAAAETFELVRVLEVTGRQGIATDGERYFVSGSQALHIYSKEGKLLKSNEDPFTGLEKRANHFGDISEHNGELFTGIEWFEEGRGKDIQIAVYDANTLKFKRSFPWNPESGQVEVSALAVDEANGLVWMTDWVNGNYVYRYKLSDGEYAGKLHLRPVPQWQQGIAVHNGNLYITADDGNADDREPDNLWKAPASKEETAAYVQHVLAFDQLRDFGEIEGIDFDEQAGEMLVLSNRGKRIDLGTPKGFYPGYDREISEVYVFRKTDR</sequence>
<organism evidence="1 2">
    <name type="scientific">Bremerella volcania</name>
    <dbReference type="NCBI Taxonomy" id="2527984"/>
    <lineage>
        <taxon>Bacteria</taxon>
        <taxon>Pseudomonadati</taxon>
        <taxon>Planctomycetota</taxon>
        <taxon>Planctomycetia</taxon>
        <taxon>Pirellulales</taxon>
        <taxon>Pirellulaceae</taxon>
        <taxon>Bremerella</taxon>
    </lineage>
</organism>
<dbReference type="Gene3D" id="2.130.10.10">
    <property type="entry name" value="YVTN repeat-like/Quinoprotein amine dehydrogenase"/>
    <property type="match status" value="1"/>
</dbReference>
<gene>
    <name evidence="1" type="ORF">Pan97_13390</name>
</gene>
<evidence type="ECO:0000313" key="2">
    <source>
        <dbReference type="Proteomes" id="UP000318626"/>
    </source>
</evidence>
<evidence type="ECO:0008006" key="3">
    <source>
        <dbReference type="Google" id="ProtNLM"/>
    </source>
</evidence>